<reference evidence="10 11" key="1">
    <citation type="journal article" date="2023" name="Sci. Data">
        <title>Genome assembly of the Korean intertidal mud-creeper Batillaria attramentaria.</title>
        <authorList>
            <person name="Patra A.K."/>
            <person name="Ho P.T."/>
            <person name="Jun S."/>
            <person name="Lee S.J."/>
            <person name="Kim Y."/>
            <person name="Won Y.J."/>
        </authorList>
    </citation>
    <scope>NUCLEOTIDE SEQUENCE [LARGE SCALE GENOMIC DNA]</scope>
    <source>
        <strain evidence="10">Wonlab-2016</strain>
    </source>
</reference>
<keyword evidence="5 8" id="KW-0472">Membrane</keyword>
<dbReference type="InterPro" id="IPR036259">
    <property type="entry name" value="MFS_trans_sf"/>
</dbReference>
<dbReference type="CDD" id="cd17358">
    <property type="entry name" value="MFS_GLUT6_8_Class3_like"/>
    <property type="match status" value="1"/>
</dbReference>
<feature type="transmembrane region" description="Helical" evidence="8">
    <location>
        <begin position="292"/>
        <end position="314"/>
    </location>
</feature>
<evidence type="ECO:0000256" key="5">
    <source>
        <dbReference type="ARBA" id="ARBA00023136"/>
    </source>
</evidence>
<dbReference type="Gene3D" id="1.20.1250.20">
    <property type="entry name" value="MFS general substrate transporter like domains"/>
    <property type="match status" value="1"/>
</dbReference>
<feature type="domain" description="Major facilitator superfamily (MFS) profile" evidence="9">
    <location>
        <begin position="28"/>
        <end position="448"/>
    </location>
</feature>
<protein>
    <recommendedName>
        <fullName evidence="9">Major facilitator superfamily (MFS) profile domain-containing protein</fullName>
    </recommendedName>
</protein>
<dbReference type="InterPro" id="IPR003663">
    <property type="entry name" value="Sugar/inositol_transpt"/>
</dbReference>
<evidence type="ECO:0000256" key="8">
    <source>
        <dbReference type="SAM" id="Phobius"/>
    </source>
</evidence>
<dbReference type="InterPro" id="IPR005828">
    <property type="entry name" value="MFS_sugar_transport-like"/>
</dbReference>
<organism evidence="10 11">
    <name type="scientific">Batillaria attramentaria</name>
    <dbReference type="NCBI Taxonomy" id="370345"/>
    <lineage>
        <taxon>Eukaryota</taxon>
        <taxon>Metazoa</taxon>
        <taxon>Spiralia</taxon>
        <taxon>Lophotrochozoa</taxon>
        <taxon>Mollusca</taxon>
        <taxon>Gastropoda</taxon>
        <taxon>Caenogastropoda</taxon>
        <taxon>Sorbeoconcha</taxon>
        <taxon>Cerithioidea</taxon>
        <taxon>Batillariidae</taxon>
        <taxon>Batillaria</taxon>
    </lineage>
</organism>
<dbReference type="PANTHER" id="PTHR48021">
    <property type="match status" value="1"/>
</dbReference>
<keyword evidence="7" id="KW-0813">Transport</keyword>
<evidence type="ECO:0000256" key="3">
    <source>
        <dbReference type="ARBA" id="ARBA00022692"/>
    </source>
</evidence>
<dbReference type="PROSITE" id="PS00217">
    <property type="entry name" value="SUGAR_TRANSPORT_2"/>
    <property type="match status" value="1"/>
</dbReference>
<keyword evidence="6" id="KW-0325">Glycoprotein</keyword>
<keyword evidence="2" id="KW-1003">Cell membrane</keyword>
<dbReference type="FunFam" id="1.20.1250.20:FF:000055">
    <property type="entry name" value="Facilitated trehalose transporter Tret1-2 homolog"/>
    <property type="match status" value="1"/>
</dbReference>
<accession>A0ABD0LIK5</accession>
<feature type="transmembrane region" description="Helical" evidence="8">
    <location>
        <begin position="393"/>
        <end position="410"/>
    </location>
</feature>
<name>A0ABD0LIK5_9CAEN</name>
<evidence type="ECO:0000256" key="1">
    <source>
        <dbReference type="ARBA" id="ARBA00004651"/>
    </source>
</evidence>
<dbReference type="Pfam" id="PF00083">
    <property type="entry name" value="Sugar_tr"/>
    <property type="match status" value="1"/>
</dbReference>
<dbReference type="Proteomes" id="UP001519460">
    <property type="component" value="Unassembled WGS sequence"/>
</dbReference>
<sequence>MADKLDVEMEGRPVSSKYEGSMRNMVKCTLFACLGALSFGFTIGYSSPAIPSMVRHGVLNPDESGWFGSLMTVGALAGGPLGGWFIEKLGRKRTILLSNLPFIFGYCAMISASSVWYLYIGRLLTGLGSGMVSVSVPMYVAEIATKSRRGVLGSCVQLFIVIGISLAYMLGLKLEWRELANSALITACLGALASFMIPETPRWLLVMNRKLDARNALAAVRDPHADVQDELKDIEEGLDAQEDMSWSEFFGRAELTRPLFISVMIMVFQQFSGINAVMFYTVSIFDSAIPDMAYIATNIIGLVQVLATLIACLLMDRTGRRRLLILAGTVMSLTLFVFGLYYRMSDKKMLSDTLNTWIPVVCLTVFIIGFSLGWGPIPMLIMSEIFPTRGRGTAGAIAIFSNWMCAFIVTKEFMTLQLMLGKDGVFYFFSACCAAGVWFVCKYLPETKGKSLEDIELYFLGRSTVKV</sequence>
<comment type="caution">
    <text evidence="10">The sequence shown here is derived from an EMBL/GenBank/DDBJ whole genome shotgun (WGS) entry which is preliminary data.</text>
</comment>
<keyword evidence="11" id="KW-1185">Reference proteome</keyword>
<feature type="transmembrane region" description="Helical" evidence="8">
    <location>
        <begin position="98"/>
        <end position="120"/>
    </location>
</feature>
<comment type="similarity">
    <text evidence="7">Belongs to the major facilitator superfamily. Sugar transporter (TC 2.A.1.1) family.</text>
</comment>
<dbReference type="PROSITE" id="PS00216">
    <property type="entry name" value="SUGAR_TRANSPORT_1"/>
    <property type="match status" value="1"/>
</dbReference>
<keyword evidence="4 8" id="KW-1133">Transmembrane helix</keyword>
<evidence type="ECO:0000256" key="4">
    <source>
        <dbReference type="ARBA" id="ARBA00022989"/>
    </source>
</evidence>
<feature type="transmembrane region" description="Helical" evidence="8">
    <location>
        <begin position="425"/>
        <end position="444"/>
    </location>
</feature>
<feature type="transmembrane region" description="Helical" evidence="8">
    <location>
        <begin position="323"/>
        <end position="344"/>
    </location>
</feature>
<dbReference type="InterPro" id="IPR044775">
    <property type="entry name" value="MFS_ERD6/Tret1-like"/>
</dbReference>
<evidence type="ECO:0000313" key="10">
    <source>
        <dbReference type="EMBL" id="KAK7499334.1"/>
    </source>
</evidence>
<keyword evidence="3 8" id="KW-0812">Transmembrane</keyword>
<evidence type="ECO:0000256" key="2">
    <source>
        <dbReference type="ARBA" id="ARBA00022475"/>
    </source>
</evidence>
<evidence type="ECO:0000259" key="9">
    <source>
        <dbReference type="PROSITE" id="PS50850"/>
    </source>
</evidence>
<dbReference type="AlphaFoldDB" id="A0ABD0LIK5"/>
<dbReference type="InterPro" id="IPR005829">
    <property type="entry name" value="Sugar_transporter_CS"/>
</dbReference>
<dbReference type="EMBL" id="JACVVK020000044">
    <property type="protein sequence ID" value="KAK7499334.1"/>
    <property type="molecule type" value="Genomic_DNA"/>
</dbReference>
<dbReference type="PROSITE" id="PS50850">
    <property type="entry name" value="MFS"/>
    <property type="match status" value="1"/>
</dbReference>
<dbReference type="PRINTS" id="PR00171">
    <property type="entry name" value="SUGRTRNSPORT"/>
</dbReference>
<dbReference type="GO" id="GO:0005886">
    <property type="term" value="C:plasma membrane"/>
    <property type="evidence" value="ECO:0007669"/>
    <property type="project" value="UniProtKB-SubCell"/>
</dbReference>
<feature type="transmembrane region" description="Helical" evidence="8">
    <location>
        <begin position="65"/>
        <end position="86"/>
    </location>
</feature>
<evidence type="ECO:0000313" key="11">
    <source>
        <dbReference type="Proteomes" id="UP001519460"/>
    </source>
</evidence>
<feature type="transmembrane region" description="Helical" evidence="8">
    <location>
        <begin position="183"/>
        <end position="205"/>
    </location>
</feature>
<evidence type="ECO:0000256" key="7">
    <source>
        <dbReference type="RuleBase" id="RU003346"/>
    </source>
</evidence>
<proteinExistence type="inferred from homology"/>
<evidence type="ECO:0000256" key="6">
    <source>
        <dbReference type="ARBA" id="ARBA00023180"/>
    </source>
</evidence>
<feature type="transmembrane region" description="Helical" evidence="8">
    <location>
        <begin position="151"/>
        <end position="171"/>
    </location>
</feature>
<feature type="transmembrane region" description="Helical" evidence="8">
    <location>
        <begin position="356"/>
        <end position="381"/>
    </location>
</feature>
<comment type="subcellular location">
    <subcellularLocation>
        <location evidence="1">Cell membrane</location>
        <topology evidence="1">Multi-pass membrane protein</topology>
    </subcellularLocation>
</comment>
<feature type="transmembrane region" description="Helical" evidence="8">
    <location>
        <begin position="259"/>
        <end position="280"/>
    </location>
</feature>
<feature type="transmembrane region" description="Helical" evidence="8">
    <location>
        <begin position="126"/>
        <end position="144"/>
    </location>
</feature>
<dbReference type="InterPro" id="IPR050549">
    <property type="entry name" value="MFS_Trehalose_Transporter"/>
</dbReference>
<dbReference type="SUPFAM" id="SSF103473">
    <property type="entry name" value="MFS general substrate transporter"/>
    <property type="match status" value="1"/>
</dbReference>
<gene>
    <name evidence="10" type="ORF">BaRGS_00009309</name>
</gene>
<feature type="transmembrane region" description="Helical" evidence="8">
    <location>
        <begin position="25"/>
        <end position="45"/>
    </location>
</feature>
<dbReference type="NCBIfam" id="TIGR00879">
    <property type="entry name" value="SP"/>
    <property type="match status" value="1"/>
</dbReference>
<dbReference type="PANTHER" id="PTHR48021:SF1">
    <property type="entry name" value="GH07001P-RELATED"/>
    <property type="match status" value="1"/>
</dbReference>
<dbReference type="InterPro" id="IPR020846">
    <property type="entry name" value="MFS_dom"/>
</dbReference>